<name>J7RSA6_HUIN7</name>
<proteinExistence type="inferred from homology"/>
<dbReference type="GO" id="GO:0070006">
    <property type="term" value="F:metalloaminopeptidase activity"/>
    <property type="evidence" value="ECO:0007669"/>
    <property type="project" value="InterPro"/>
</dbReference>
<dbReference type="PANTHER" id="PTHR43226:SF4">
    <property type="entry name" value="XAA-PRO AMINOPEPTIDASE 3"/>
    <property type="match status" value="1"/>
</dbReference>
<dbReference type="KEGG" id="kng:KNAG_0L01730"/>
<evidence type="ECO:0000256" key="3">
    <source>
        <dbReference type="ARBA" id="ARBA00022723"/>
    </source>
</evidence>
<comment type="cofactor">
    <cofactor evidence="1">
        <name>Mn(2+)</name>
        <dbReference type="ChEBI" id="CHEBI:29035"/>
    </cofactor>
</comment>
<dbReference type="SUPFAM" id="SSF55920">
    <property type="entry name" value="Creatinase/aminopeptidase"/>
    <property type="match status" value="1"/>
</dbReference>
<dbReference type="HOGENOM" id="CLU_017266_1_1_1"/>
<evidence type="ECO:0000313" key="8">
    <source>
        <dbReference type="EMBL" id="CCK72793.1"/>
    </source>
</evidence>
<evidence type="ECO:0000259" key="7">
    <source>
        <dbReference type="SMART" id="SM01011"/>
    </source>
</evidence>
<evidence type="ECO:0000313" key="9">
    <source>
        <dbReference type="Proteomes" id="UP000006310"/>
    </source>
</evidence>
<reference evidence="8 9" key="1">
    <citation type="journal article" date="2011" name="Proc. Natl. Acad. Sci. U.S.A.">
        <title>Evolutionary erosion of yeast sex chromosomes by mating-type switching accidents.</title>
        <authorList>
            <person name="Gordon J.L."/>
            <person name="Armisen D."/>
            <person name="Proux-Wera E."/>
            <person name="Oheigeartaigh S.S."/>
            <person name="Byrne K.P."/>
            <person name="Wolfe K.H."/>
        </authorList>
    </citation>
    <scope>NUCLEOTIDE SEQUENCE [LARGE SCALE GENOMIC DNA]</scope>
    <source>
        <strain evidence="9">ATCC MYA-139 / BCRC 22969 / CBS 8797 / CCRC 22969 / KCTC 17520 / NBRC 10181 / NCYC 3082</strain>
    </source>
</reference>
<dbReference type="InterPro" id="IPR007865">
    <property type="entry name" value="Aminopep_P_N"/>
</dbReference>
<dbReference type="GO" id="GO:0005634">
    <property type="term" value="C:nucleus"/>
    <property type="evidence" value="ECO:0007669"/>
    <property type="project" value="EnsemblFungi"/>
</dbReference>
<dbReference type="GO" id="GO:0005739">
    <property type="term" value="C:mitochondrion"/>
    <property type="evidence" value="ECO:0007669"/>
    <property type="project" value="EnsemblFungi"/>
</dbReference>
<dbReference type="GO" id="GO:0016485">
    <property type="term" value="P:protein processing"/>
    <property type="evidence" value="ECO:0007669"/>
    <property type="project" value="EnsemblFungi"/>
</dbReference>
<dbReference type="Pfam" id="PF00557">
    <property type="entry name" value="Peptidase_M24"/>
    <property type="match status" value="1"/>
</dbReference>
<dbReference type="PANTHER" id="PTHR43226">
    <property type="entry name" value="XAA-PRO AMINOPEPTIDASE 3"/>
    <property type="match status" value="1"/>
</dbReference>
<dbReference type="SMART" id="SM01011">
    <property type="entry name" value="AMP_N"/>
    <property type="match status" value="1"/>
</dbReference>
<dbReference type="eggNOG" id="KOG2414">
    <property type="taxonomic scope" value="Eukaryota"/>
</dbReference>
<dbReference type="FunFam" id="3.90.230.10:FF:000026">
    <property type="entry name" value="Intermediate cleaving peptidase 55"/>
    <property type="match status" value="1"/>
</dbReference>
<dbReference type="RefSeq" id="XP_022467037.1">
    <property type="nucleotide sequence ID" value="XM_022610774.1"/>
</dbReference>
<dbReference type="Proteomes" id="UP000006310">
    <property type="component" value="Chromosome 12"/>
</dbReference>
<gene>
    <name evidence="8" type="primary">KNAG0L01730</name>
    <name evidence="8" type="ordered locus">KNAG_0L01730</name>
</gene>
<keyword evidence="4" id="KW-0378">Hydrolase</keyword>
<dbReference type="Pfam" id="PF05195">
    <property type="entry name" value="AMP_N"/>
    <property type="match status" value="1"/>
</dbReference>
<evidence type="ECO:0000256" key="6">
    <source>
        <dbReference type="RuleBase" id="RU000590"/>
    </source>
</evidence>
<dbReference type="InterPro" id="IPR001131">
    <property type="entry name" value="Peptidase_M24B_aminopep-P_CS"/>
</dbReference>
<keyword evidence="9" id="KW-1185">Reference proteome</keyword>
<dbReference type="AlphaFoldDB" id="J7RSA6"/>
<evidence type="ECO:0000256" key="1">
    <source>
        <dbReference type="ARBA" id="ARBA00001936"/>
    </source>
</evidence>
<keyword evidence="3 6" id="KW-0479">Metal-binding</keyword>
<dbReference type="InterPro" id="IPR052433">
    <property type="entry name" value="X-Pro_dipept-like"/>
</dbReference>
<organism evidence="8 9">
    <name type="scientific">Huiozyma naganishii (strain ATCC MYA-139 / BCRC 22969 / CBS 8797 / KCTC 17520 / NBRC 10181 / NCYC 3082 / Yp74L-3)</name>
    <name type="common">Yeast</name>
    <name type="synonym">Kazachstania naganishii</name>
    <dbReference type="NCBI Taxonomy" id="1071383"/>
    <lineage>
        <taxon>Eukaryota</taxon>
        <taxon>Fungi</taxon>
        <taxon>Dikarya</taxon>
        <taxon>Ascomycota</taxon>
        <taxon>Saccharomycotina</taxon>
        <taxon>Saccharomycetes</taxon>
        <taxon>Saccharomycetales</taxon>
        <taxon>Saccharomycetaceae</taxon>
        <taxon>Huiozyma</taxon>
    </lineage>
</organism>
<dbReference type="OMA" id="DSYFWYL"/>
<comment type="similarity">
    <text evidence="2 6">Belongs to the peptidase M24B family.</text>
</comment>
<feature type="domain" description="Aminopeptidase P N-terminal" evidence="7">
    <location>
        <begin position="68"/>
        <end position="202"/>
    </location>
</feature>
<sequence>MLSRRLLPLVYRSSATATVGRLLHTGTVTLQNNSRIFFNRERLLHEAGQPIHETRPNLIKSGDLTLGITAIEYHTRRAQLISQVPKGSCIIIPSGTVKFASGAVFYPFQQDNDFYYLSGWNEPNSLIVLEKTSDSEFQFTMFVPPKDNFAEKWEGFRTGVDGAMEIFNVDKAFSINSVDHMLPKILKRCSNIWFDEQNPNLNAKVKKLIDANCNPLKVVKNHKRLLAQLRKIKSPAELNVMRRAGQISGRSYNQAFAKRFRNERSLASFLEYKFISGGCDKNAYIPVVATGSNALCIHYTRNDDIMYEDEMVLVDAAGSLGGYRSDISRTWPVSGTFTQPQRDMYQAVLNVQRRCIELCKESNGLSLNDIHEKSIEYMKQEIRNLGMSNASNWDVERLYPHYIGHNLGLDVHDVPEVSRRELLKQGQVITIEPGLYIPDDASFPAHFRNLGIRIEDDIAVGKETYTNLTVEAVKEIDDLENIMSNGKTLTPFEDDVVSPLALE</sequence>
<dbReference type="PROSITE" id="PS00491">
    <property type="entry name" value="PROLINE_PEPTIDASE"/>
    <property type="match status" value="1"/>
</dbReference>
<dbReference type="InterPro" id="IPR000994">
    <property type="entry name" value="Pept_M24"/>
</dbReference>
<reference evidence="9" key="2">
    <citation type="submission" date="2012-08" db="EMBL/GenBank/DDBJ databases">
        <title>Genome sequence of Kazachstania naganishii.</title>
        <authorList>
            <person name="Gordon J.L."/>
            <person name="Armisen D."/>
            <person name="Proux-Wera E."/>
            <person name="OhEigeartaigh S.S."/>
            <person name="Byrne K.P."/>
            <person name="Wolfe K.H."/>
        </authorList>
    </citation>
    <scope>NUCLEOTIDE SEQUENCE [LARGE SCALE GENOMIC DNA]</scope>
    <source>
        <strain evidence="9">ATCC MYA-139 / BCRC 22969 / CBS 8797 / CCRC 22969 / KCTC 17520 / NBRC 10181 / NCYC 3082</strain>
    </source>
</reference>
<dbReference type="Gene3D" id="3.40.350.10">
    <property type="entry name" value="Creatinase/prolidase N-terminal domain"/>
    <property type="match status" value="1"/>
</dbReference>
<dbReference type="Gene3D" id="3.90.230.10">
    <property type="entry name" value="Creatinase/methionine aminopeptidase superfamily"/>
    <property type="match status" value="1"/>
</dbReference>
<dbReference type="InterPro" id="IPR029149">
    <property type="entry name" value="Creatin/AminoP/Spt16_N"/>
</dbReference>
<keyword evidence="5" id="KW-0464">Manganese</keyword>
<dbReference type="SUPFAM" id="SSF53092">
    <property type="entry name" value="Creatinase/prolidase N-terminal domain"/>
    <property type="match status" value="1"/>
</dbReference>
<accession>J7RSA6</accession>
<dbReference type="GO" id="GO:0050821">
    <property type="term" value="P:protein stabilization"/>
    <property type="evidence" value="ECO:0007669"/>
    <property type="project" value="EnsemblFungi"/>
</dbReference>
<dbReference type="OrthoDB" id="4215474at2759"/>
<dbReference type="STRING" id="1071383.J7RSA6"/>
<dbReference type="InterPro" id="IPR036005">
    <property type="entry name" value="Creatinase/aminopeptidase-like"/>
</dbReference>
<evidence type="ECO:0000256" key="5">
    <source>
        <dbReference type="ARBA" id="ARBA00023211"/>
    </source>
</evidence>
<dbReference type="CDD" id="cd01087">
    <property type="entry name" value="Prolidase"/>
    <property type="match status" value="1"/>
</dbReference>
<dbReference type="GO" id="GO:0030145">
    <property type="term" value="F:manganese ion binding"/>
    <property type="evidence" value="ECO:0007669"/>
    <property type="project" value="InterPro"/>
</dbReference>
<protein>
    <recommendedName>
        <fullName evidence="7">Aminopeptidase P N-terminal domain-containing protein</fullName>
    </recommendedName>
</protein>
<dbReference type="GeneID" id="34528566"/>
<evidence type="ECO:0000256" key="4">
    <source>
        <dbReference type="ARBA" id="ARBA00022801"/>
    </source>
</evidence>
<evidence type="ECO:0000256" key="2">
    <source>
        <dbReference type="ARBA" id="ARBA00008766"/>
    </source>
</evidence>
<dbReference type="EMBL" id="HE978325">
    <property type="protein sequence ID" value="CCK72793.1"/>
    <property type="molecule type" value="Genomic_DNA"/>
</dbReference>